<organism evidence="6 7">
    <name type="scientific">Streptomyces griseiscabiei</name>
    <dbReference type="NCBI Taxonomy" id="2993540"/>
    <lineage>
        <taxon>Bacteria</taxon>
        <taxon>Bacillati</taxon>
        <taxon>Actinomycetota</taxon>
        <taxon>Actinomycetes</taxon>
        <taxon>Kitasatosporales</taxon>
        <taxon>Streptomycetaceae</taxon>
        <taxon>Streptomyces</taxon>
    </lineage>
</organism>
<keyword evidence="7" id="KW-1185">Reference proteome</keyword>
<evidence type="ECO:0000259" key="4">
    <source>
        <dbReference type="Pfam" id="PF06722"/>
    </source>
</evidence>
<protein>
    <submittedName>
        <fullName evidence="6">DUF1205 domain-containing protein</fullName>
    </submittedName>
</protein>
<dbReference type="RefSeq" id="WP_086757667.1">
    <property type="nucleotide sequence ID" value="NZ_JAGJBZ010000004.1"/>
</dbReference>
<accession>A0ABU4LH24</accession>
<dbReference type="InterPro" id="IPR010610">
    <property type="entry name" value="EryCIII-like_C"/>
</dbReference>
<evidence type="ECO:0000313" key="7">
    <source>
        <dbReference type="Proteomes" id="UP001271723"/>
    </source>
</evidence>
<evidence type="ECO:0000313" key="6">
    <source>
        <dbReference type="EMBL" id="MDX2915086.1"/>
    </source>
</evidence>
<dbReference type="InterPro" id="IPR050426">
    <property type="entry name" value="Glycosyltransferase_28"/>
</dbReference>
<name>A0ABU4LH24_9ACTN</name>
<dbReference type="Proteomes" id="UP001271723">
    <property type="component" value="Unassembled WGS sequence"/>
</dbReference>
<dbReference type="InterPro" id="IPR002213">
    <property type="entry name" value="UDP_glucos_trans"/>
</dbReference>
<sequence>MRVLLVAFPLRAHFYDLVPLARALRSAGHEVDVVSQSGMTDDDVAELIRSAGLPATALGDPADLAPLTAARRAGRMPELAPDALAVDETAAAGDTTGWRWNRHCMATQFGMTYPLDGLPAGHRPYVDHLVDHARAFRPDLVVWDTLCFPAAIAAREVGAAHARFLWGRDHVGWVRERSRQEQRQAARRGAPPEADPLTAWLEPLLERYGHTFEEEFLLGQWSIDLTPSPMALPVDHPRVPVRRLPYNGAGALPAWLREAPERPRVCLSLGTTARLRPHRGAADGGVALADLLAGLGGLDAEIVATLSPDQLAAAGGLPDNVRPVDYVPLDLLLPTCSAIVHHGGAGTFAAAAAHRVPQLVVPVPRWDEPALARYVAGRGAGLALGAEDLTPATLRQALTRLLGDDAFRAGAAALHEELRSVPGPRDTVPVLEALTERHRTGSRRPHGGGRTAA</sequence>
<dbReference type="EMBL" id="JARAVY010000026">
    <property type="protein sequence ID" value="MDX2915086.1"/>
    <property type="molecule type" value="Genomic_DNA"/>
</dbReference>
<feature type="domain" description="Erythromycin biosynthesis protein CIII-like C-terminal" evidence="4">
    <location>
        <begin position="291"/>
        <end position="434"/>
    </location>
</feature>
<dbReference type="Gene3D" id="3.40.50.2000">
    <property type="entry name" value="Glycogen Phosphorylase B"/>
    <property type="match status" value="2"/>
</dbReference>
<evidence type="ECO:0000256" key="2">
    <source>
        <dbReference type="ARBA" id="ARBA00022676"/>
    </source>
</evidence>
<evidence type="ECO:0000256" key="1">
    <source>
        <dbReference type="ARBA" id="ARBA00006962"/>
    </source>
</evidence>
<evidence type="ECO:0000256" key="3">
    <source>
        <dbReference type="ARBA" id="ARBA00022679"/>
    </source>
</evidence>
<keyword evidence="2" id="KW-0328">Glycosyltransferase</keyword>
<evidence type="ECO:0000259" key="5">
    <source>
        <dbReference type="Pfam" id="PF21036"/>
    </source>
</evidence>
<comment type="similarity">
    <text evidence="1">Belongs to the glycosyltransferase 28 family.</text>
</comment>
<dbReference type="InterPro" id="IPR048284">
    <property type="entry name" value="EryCIII-like_N"/>
</dbReference>
<dbReference type="PANTHER" id="PTHR48050:SF13">
    <property type="entry name" value="STEROL 3-BETA-GLUCOSYLTRANSFERASE UGT80A2"/>
    <property type="match status" value="1"/>
</dbReference>
<dbReference type="SUPFAM" id="SSF53756">
    <property type="entry name" value="UDP-Glycosyltransferase/glycogen phosphorylase"/>
    <property type="match status" value="1"/>
</dbReference>
<dbReference type="CDD" id="cd03784">
    <property type="entry name" value="GT1_Gtf-like"/>
    <property type="match status" value="1"/>
</dbReference>
<keyword evidence="3" id="KW-0808">Transferase</keyword>
<reference evidence="6 7" key="1">
    <citation type="journal article" date="2023" name="Microb. Genom.">
        <title>Mesoterricola silvestris gen. nov., sp. nov., Mesoterricola sediminis sp. nov., Geothrix oryzae sp. nov., Geothrix edaphica sp. nov., Geothrix rubra sp. nov., and Geothrix limicola sp. nov., six novel members of Acidobacteriota isolated from soils.</title>
        <authorList>
            <person name="Weisberg A.J."/>
            <person name="Pearce E."/>
            <person name="Kramer C.G."/>
            <person name="Chang J.H."/>
            <person name="Clarke C.R."/>
        </authorList>
    </citation>
    <scope>NUCLEOTIDE SEQUENCE [LARGE SCALE GENOMIC DNA]</scope>
    <source>
        <strain evidence="6 7">NRRL_B-2795</strain>
    </source>
</reference>
<feature type="domain" description="Erythromycin biosynthesis protein CIII-like N-terminal" evidence="5">
    <location>
        <begin position="23"/>
        <end position="270"/>
    </location>
</feature>
<dbReference type="Pfam" id="PF06722">
    <property type="entry name" value="EryCIII-like_C"/>
    <property type="match status" value="1"/>
</dbReference>
<proteinExistence type="inferred from homology"/>
<gene>
    <name evidence="6" type="ORF">PV517_41255</name>
</gene>
<dbReference type="Pfam" id="PF21036">
    <property type="entry name" value="EryCIII-like_N"/>
    <property type="match status" value="1"/>
</dbReference>
<comment type="caution">
    <text evidence="6">The sequence shown here is derived from an EMBL/GenBank/DDBJ whole genome shotgun (WGS) entry which is preliminary data.</text>
</comment>
<dbReference type="PANTHER" id="PTHR48050">
    <property type="entry name" value="STEROL 3-BETA-GLUCOSYLTRANSFERASE"/>
    <property type="match status" value="1"/>
</dbReference>